<protein>
    <submittedName>
        <fullName evidence="3">Uncharacterized protein</fullName>
    </submittedName>
</protein>
<evidence type="ECO:0000256" key="2">
    <source>
        <dbReference type="SAM" id="Phobius"/>
    </source>
</evidence>
<accession>A0A8S9HLI4</accession>
<dbReference type="Proteomes" id="UP000712281">
    <property type="component" value="Unassembled WGS sequence"/>
</dbReference>
<keyword evidence="2" id="KW-1133">Transmembrane helix</keyword>
<keyword evidence="2" id="KW-0812">Transmembrane</keyword>
<feature type="transmembrane region" description="Helical" evidence="2">
    <location>
        <begin position="30"/>
        <end position="50"/>
    </location>
</feature>
<dbReference type="AlphaFoldDB" id="A0A8S9HLI4"/>
<feature type="compositionally biased region" description="Basic and acidic residues" evidence="1">
    <location>
        <begin position="1"/>
        <end position="11"/>
    </location>
</feature>
<reference evidence="3" key="1">
    <citation type="submission" date="2019-12" db="EMBL/GenBank/DDBJ databases">
        <title>Genome sequencing and annotation of Brassica cretica.</title>
        <authorList>
            <person name="Studholme D.J."/>
            <person name="Sarris P.F."/>
        </authorList>
    </citation>
    <scope>NUCLEOTIDE SEQUENCE</scope>
    <source>
        <strain evidence="3">PFS-001/15</strain>
        <tissue evidence="3">Leaf</tissue>
    </source>
</reference>
<evidence type="ECO:0000313" key="3">
    <source>
        <dbReference type="EMBL" id="KAF2558234.1"/>
    </source>
</evidence>
<sequence>MSSSQSDKKGSAAEAEETGLRTSSSTLLLLMWRQLALSVSFLLGINWLAVMPKRLRLC</sequence>
<feature type="region of interest" description="Disordered" evidence="1">
    <location>
        <begin position="1"/>
        <end position="21"/>
    </location>
</feature>
<proteinExistence type="predicted"/>
<organism evidence="3 4">
    <name type="scientific">Brassica cretica</name>
    <name type="common">Mustard</name>
    <dbReference type="NCBI Taxonomy" id="69181"/>
    <lineage>
        <taxon>Eukaryota</taxon>
        <taxon>Viridiplantae</taxon>
        <taxon>Streptophyta</taxon>
        <taxon>Embryophyta</taxon>
        <taxon>Tracheophyta</taxon>
        <taxon>Spermatophyta</taxon>
        <taxon>Magnoliopsida</taxon>
        <taxon>eudicotyledons</taxon>
        <taxon>Gunneridae</taxon>
        <taxon>Pentapetalae</taxon>
        <taxon>rosids</taxon>
        <taxon>malvids</taxon>
        <taxon>Brassicales</taxon>
        <taxon>Brassicaceae</taxon>
        <taxon>Brassiceae</taxon>
        <taxon>Brassica</taxon>
    </lineage>
</organism>
<gene>
    <name evidence="3" type="ORF">F2Q68_00015273</name>
</gene>
<keyword evidence="2" id="KW-0472">Membrane</keyword>
<evidence type="ECO:0000313" key="4">
    <source>
        <dbReference type="Proteomes" id="UP000712281"/>
    </source>
</evidence>
<dbReference type="EMBL" id="QGKW02001940">
    <property type="protein sequence ID" value="KAF2558234.1"/>
    <property type="molecule type" value="Genomic_DNA"/>
</dbReference>
<evidence type="ECO:0000256" key="1">
    <source>
        <dbReference type="SAM" id="MobiDB-lite"/>
    </source>
</evidence>
<name>A0A8S9HLI4_BRACR</name>
<comment type="caution">
    <text evidence="3">The sequence shown here is derived from an EMBL/GenBank/DDBJ whole genome shotgun (WGS) entry which is preliminary data.</text>
</comment>